<dbReference type="SMART" id="SM00345">
    <property type="entry name" value="HTH_GNTR"/>
    <property type="match status" value="1"/>
</dbReference>
<dbReference type="GO" id="GO:0003700">
    <property type="term" value="F:DNA-binding transcription factor activity"/>
    <property type="evidence" value="ECO:0007669"/>
    <property type="project" value="InterPro"/>
</dbReference>
<name>A0A1C2EEF6_9HYPH</name>
<sequence length="229" mass="25598">MQITNVPAGISPAETVGPQIYRLLRRQIIQAELLPGERLSESEVAKTLSVSRQPVREAFIKLSEEGLVQVLPQRGTFVTKISVAAVMDARFVREAIEADIVRLVAENNAASAIEELREQIALQKQVPHNDRAAFLRLDERFHRTLAASAGKSYAWNVIESVKAQMDRVRFLSVDDMHVSRLIDQHERIVEAIATGDQADAEKAMRLHLREILNSLPEIASSRAGLFDRS</sequence>
<keyword evidence="1" id="KW-0805">Transcription regulation</keyword>
<dbReference type="InterPro" id="IPR036390">
    <property type="entry name" value="WH_DNA-bd_sf"/>
</dbReference>
<dbReference type="InterPro" id="IPR008920">
    <property type="entry name" value="TF_FadR/GntR_C"/>
</dbReference>
<dbReference type="RefSeq" id="WP_024922133.1">
    <property type="nucleotide sequence ID" value="NZ_MDEO01000017.1"/>
</dbReference>
<keyword evidence="2" id="KW-0238">DNA-binding</keyword>
<dbReference type="Gene3D" id="1.10.10.10">
    <property type="entry name" value="Winged helix-like DNA-binding domain superfamily/Winged helix DNA-binding domain"/>
    <property type="match status" value="1"/>
</dbReference>
<reference evidence="5 6" key="1">
    <citation type="submission" date="2016-08" db="EMBL/GenBank/DDBJ databases">
        <title>Whole genome sequence of Mesorhizobium sp. strain UASWS1009 isolated from industrial sewage.</title>
        <authorList>
            <person name="Crovadore J."/>
            <person name="Calmin G."/>
            <person name="Chablais R."/>
            <person name="Cochard B."/>
            <person name="Lefort F."/>
        </authorList>
    </citation>
    <scope>NUCLEOTIDE SEQUENCE [LARGE SCALE GENOMIC DNA]</scope>
    <source>
        <strain evidence="5 6">UASWS1009</strain>
    </source>
</reference>
<gene>
    <name evidence="5" type="ORF">QV13_00615</name>
</gene>
<dbReference type="Pfam" id="PF00392">
    <property type="entry name" value="GntR"/>
    <property type="match status" value="1"/>
</dbReference>
<dbReference type="PROSITE" id="PS50949">
    <property type="entry name" value="HTH_GNTR"/>
    <property type="match status" value="1"/>
</dbReference>
<dbReference type="SMART" id="SM00895">
    <property type="entry name" value="FCD"/>
    <property type="match status" value="1"/>
</dbReference>
<dbReference type="AlphaFoldDB" id="A0A1C2EEF6"/>
<evidence type="ECO:0000313" key="5">
    <source>
        <dbReference type="EMBL" id="OCX25326.1"/>
    </source>
</evidence>
<dbReference type="InterPro" id="IPR000524">
    <property type="entry name" value="Tscrpt_reg_HTH_GntR"/>
</dbReference>
<dbReference type="STRING" id="1566387.QV13_00615"/>
<keyword evidence="6" id="KW-1185">Reference proteome</keyword>
<evidence type="ECO:0000256" key="2">
    <source>
        <dbReference type="ARBA" id="ARBA00023125"/>
    </source>
</evidence>
<dbReference type="SUPFAM" id="SSF48008">
    <property type="entry name" value="GntR ligand-binding domain-like"/>
    <property type="match status" value="1"/>
</dbReference>
<proteinExistence type="predicted"/>
<dbReference type="CDD" id="cd07377">
    <property type="entry name" value="WHTH_GntR"/>
    <property type="match status" value="1"/>
</dbReference>
<dbReference type="SUPFAM" id="SSF46785">
    <property type="entry name" value="Winged helix' DNA-binding domain"/>
    <property type="match status" value="1"/>
</dbReference>
<dbReference type="Proteomes" id="UP000094412">
    <property type="component" value="Unassembled WGS sequence"/>
</dbReference>
<dbReference type="PRINTS" id="PR00035">
    <property type="entry name" value="HTHGNTR"/>
</dbReference>
<keyword evidence="3" id="KW-0804">Transcription</keyword>
<evidence type="ECO:0000259" key="4">
    <source>
        <dbReference type="PROSITE" id="PS50949"/>
    </source>
</evidence>
<dbReference type="InterPro" id="IPR011711">
    <property type="entry name" value="GntR_C"/>
</dbReference>
<dbReference type="Gene3D" id="1.20.120.530">
    <property type="entry name" value="GntR ligand-binding domain-like"/>
    <property type="match status" value="1"/>
</dbReference>
<dbReference type="PANTHER" id="PTHR43537">
    <property type="entry name" value="TRANSCRIPTIONAL REGULATOR, GNTR FAMILY"/>
    <property type="match status" value="1"/>
</dbReference>
<dbReference type="PANTHER" id="PTHR43537:SF6">
    <property type="entry name" value="HTH-TYPE TRANSCRIPTIONAL REPRESSOR RSPR"/>
    <property type="match status" value="1"/>
</dbReference>
<organism evidence="5 6">
    <name type="scientific">Mesorhizobium hungaricum</name>
    <dbReference type="NCBI Taxonomy" id="1566387"/>
    <lineage>
        <taxon>Bacteria</taxon>
        <taxon>Pseudomonadati</taxon>
        <taxon>Pseudomonadota</taxon>
        <taxon>Alphaproteobacteria</taxon>
        <taxon>Hyphomicrobiales</taxon>
        <taxon>Phyllobacteriaceae</taxon>
        <taxon>Mesorhizobium</taxon>
    </lineage>
</organism>
<evidence type="ECO:0000256" key="1">
    <source>
        <dbReference type="ARBA" id="ARBA00023015"/>
    </source>
</evidence>
<protein>
    <submittedName>
        <fullName evidence="5">GntR family transcriptional regulator</fullName>
    </submittedName>
</protein>
<dbReference type="InterPro" id="IPR036388">
    <property type="entry name" value="WH-like_DNA-bd_sf"/>
</dbReference>
<dbReference type="EMBL" id="MDEO01000017">
    <property type="protein sequence ID" value="OCX25326.1"/>
    <property type="molecule type" value="Genomic_DNA"/>
</dbReference>
<evidence type="ECO:0000256" key="3">
    <source>
        <dbReference type="ARBA" id="ARBA00023163"/>
    </source>
</evidence>
<dbReference type="Pfam" id="PF07729">
    <property type="entry name" value="FCD"/>
    <property type="match status" value="1"/>
</dbReference>
<evidence type="ECO:0000313" key="6">
    <source>
        <dbReference type="Proteomes" id="UP000094412"/>
    </source>
</evidence>
<feature type="domain" description="HTH gntR-type" evidence="4">
    <location>
        <begin position="14"/>
        <end position="81"/>
    </location>
</feature>
<dbReference type="GO" id="GO:0003677">
    <property type="term" value="F:DNA binding"/>
    <property type="evidence" value="ECO:0007669"/>
    <property type="project" value="UniProtKB-KW"/>
</dbReference>
<dbReference type="OrthoDB" id="9788098at2"/>
<comment type="caution">
    <text evidence="5">The sequence shown here is derived from an EMBL/GenBank/DDBJ whole genome shotgun (WGS) entry which is preliminary data.</text>
</comment>
<accession>A0A1C2EEF6</accession>